<feature type="chain" id="PRO_5026080665" evidence="1">
    <location>
        <begin position="27"/>
        <end position="123"/>
    </location>
</feature>
<organism evidence="2 3">
    <name type="scientific">Trichodelitschia bisporula</name>
    <dbReference type="NCBI Taxonomy" id="703511"/>
    <lineage>
        <taxon>Eukaryota</taxon>
        <taxon>Fungi</taxon>
        <taxon>Dikarya</taxon>
        <taxon>Ascomycota</taxon>
        <taxon>Pezizomycotina</taxon>
        <taxon>Dothideomycetes</taxon>
        <taxon>Dothideomycetes incertae sedis</taxon>
        <taxon>Phaeotrichales</taxon>
        <taxon>Phaeotrichaceae</taxon>
        <taxon>Trichodelitschia</taxon>
    </lineage>
</organism>
<sequence length="123" mass="12551">MFSKLFTAVLFALAFLLSTTVPLVSAAAIDIRASPVYATIQVFKAPGCSAPINISRPLEGSCFVPPGNFKITGMASSGRNCKVTGWLSDDCTGDSGDVPTATCLGDGPGANDGPTSVMVTCSK</sequence>
<evidence type="ECO:0000313" key="2">
    <source>
        <dbReference type="EMBL" id="KAF2404917.1"/>
    </source>
</evidence>
<reference evidence="2" key="1">
    <citation type="journal article" date="2020" name="Stud. Mycol.">
        <title>101 Dothideomycetes genomes: a test case for predicting lifestyles and emergence of pathogens.</title>
        <authorList>
            <person name="Haridas S."/>
            <person name="Albert R."/>
            <person name="Binder M."/>
            <person name="Bloem J."/>
            <person name="Labutti K."/>
            <person name="Salamov A."/>
            <person name="Andreopoulos B."/>
            <person name="Baker S."/>
            <person name="Barry K."/>
            <person name="Bills G."/>
            <person name="Bluhm B."/>
            <person name="Cannon C."/>
            <person name="Castanera R."/>
            <person name="Culley D."/>
            <person name="Daum C."/>
            <person name="Ezra D."/>
            <person name="Gonzalez J."/>
            <person name="Henrissat B."/>
            <person name="Kuo A."/>
            <person name="Liang C."/>
            <person name="Lipzen A."/>
            <person name="Lutzoni F."/>
            <person name="Magnuson J."/>
            <person name="Mondo S."/>
            <person name="Nolan M."/>
            <person name="Ohm R."/>
            <person name="Pangilinan J."/>
            <person name="Park H.-J."/>
            <person name="Ramirez L."/>
            <person name="Alfaro M."/>
            <person name="Sun H."/>
            <person name="Tritt A."/>
            <person name="Yoshinaga Y."/>
            <person name="Zwiers L.-H."/>
            <person name="Turgeon B."/>
            <person name="Goodwin S."/>
            <person name="Spatafora J."/>
            <person name="Crous P."/>
            <person name="Grigoriev I."/>
        </authorList>
    </citation>
    <scope>NUCLEOTIDE SEQUENCE</scope>
    <source>
        <strain evidence="2">CBS 262.69</strain>
    </source>
</reference>
<dbReference type="AlphaFoldDB" id="A0A6G1IA44"/>
<accession>A0A6G1IA44</accession>
<keyword evidence="1" id="KW-0732">Signal</keyword>
<evidence type="ECO:0000313" key="3">
    <source>
        <dbReference type="Proteomes" id="UP000799640"/>
    </source>
</evidence>
<dbReference type="EMBL" id="ML996687">
    <property type="protein sequence ID" value="KAF2404917.1"/>
    <property type="molecule type" value="Genomic_DNA"/>
</dbReference>
<dbReference type="Proteomes" id="UP000799640">
    <property type="component" value="Unassembled WGS sequence"/>
</dbReference>
<keyword evidence="3" id="KW-1185">Reference proteome</keyword>
<feature type="signal peptide" evidence="1">
    <location>
        <begin position="1"/>
        <end position="26"/>
    </location>
</feature>
<protein>
    <submittedName>
        <fullName evidence="2">Uncharacterized protein</fullName>
    </submittedName>
</protein>
<proteinExistence type="predicted"/>
<name>A0A6G1IA44_9PEZI</name>
<gene>
    <name evidence="2" type="ORF">EJ06DRAFT_578202</name>
</gene>
<evidence type="ECO:0000256" key="1">
    <source>
        <dbReference type="SAM" id="SignalP"/>
    </source>
</evidence>